<organism evidence="3 4">
    <name type="scientific">Parahaliea mediterranea</name>
    <dbReference type="NCBI Taxonomy" id="651086"/>
    <lineage>
        <taxon>Bacteria</taxon>
        <taxon>Pseudomonadati</taxon>
        <taxon>Pseudomonadota</taxon>
        <taxon>Gammaproteobacteria</taxon>
        <taxon>Cellvibrionales</taxon>
        <taxon>Halieaceae</taxon>
        <taxon>Parahaliea</taxon>
    </lineage>
</organism>
<reference evidence="3" key="1">
    <citation type="submission" date="2021-02" db="EMBL/GenBank/DDBJ databases">
        <title>PHA producing bacteria isolated from coastal sediment in Guangdong, Shenzhen.</title>
        <authorList>
            <person name="Zheng W."/>
            <person name="Yu S."/>
            <person name="Huang Y."/>
        </authorList>
    </citation>
    <scope>NUCLEOTIDE SEQUENCE</scope>
    <source>
        <strain evidence="3">TN14-10</strain>
    </source>
</reference>
<keyword evidence="2" id="KW-0732">Signal</keyword>
<dbReference type="GO" id="GO:0005874">
    <property type="term" value="C:microtubule"/>
    <property type="evidence" value="ECO:0007669"/>
    <property type="project" value="InterPro"/>
</dbReference>
<dbReference type="AlphaFoldDB" id="A0A939IIY1"/>
<feature type="chain" id="PRO_5037082856" description="IPTL-CTERM sorting domain-containing protein" evidence="2">
    <location>
        <begin position="19"/>
        <end position="231"/>
    </location>
</feature>
<keyword evidence="4" id="KW-1185">Reference proteome</keyword>
<dbReference type="Proteomes" id="UP000664303">
    <property type="component" value="Unassembled WGS sequence"/>
</dbReference>
<accession>A0A939IIY1</accession>
<dbReference type="PROSITE" id="PS00227">
    <property type="entry name" value="TUBULIN"/>
    <property type="match status" value="1"/>
</dbReference>
<evidence type="ECO:0000313" key="4">
    <source>
        <dbReference type="Proteomes" id="UP000664303"/>
    </source>
</evidence>
<keyword evidence="1" id="KW-0472">Membrane</keyword>
<keyword evidence="1" id="KW-1133">Transmembrane helix</keyword>
<name>A0A939IIY1_9GAMM</name>
<dbReference type="RefSeq" id="WP_206560517.1">
    <property type="nucleotide sequence ID" value="NZ_JAFKCZ010000007.1"/>
</dbReference>
<evidence type="ECO:0000256" key="2">
    <source>
        <dbReference type="SAM" id="SignalP"/>
    </source>
</evidence>
<dbReference type="GO" id="GO:0007017">
    <property type="term" value="P:microtubule-based process"/>
    <property type="evidence" value="ECO:0007669"/>
    <property type="project" value="InterPro"/>
</dbReference>
<protein>
    <recommendedName>
        <fullName evidence="5">IPTL-CTERM sorting domain-containing protein</fullName>
    </recommendedName>
</protein>
<evidence type="ECO:0000313" key="3">
    <source>
        <dbReference type="EMBL" id="MBN7797069.1"/>
    </source>
</evidence>
<dbReference type="GO" id="GO:0005525">
    <property type="term" value="F:GTP binding"/>
    <property type="evidence" value="ECO:0007669"/>
    <property type="project" value="InterPro"/>
</dbReference>
<evidence type="ECO:0000256" key="1">
    <source>
        <dbReference type="SAM" id="Phobius"/>
    </source>
</evidence>
<sequence>MKTLLGLLLLFAAGASHAQQITYQFSSDNYSSGDITGPLYNTGMRIEGFFTLAGALPANMSSAEIGPLGADLVTAWSFSDGVNSFTSANSVELPGLSRQFIVTTDSAGNLTEVGVGLSSPLPPHNVSDLLHGFMFEAALAGGTGSGVGRAFSRASCTNINAQKCTDIVFLSDSSLAGTATPAPFSLTVSSGLDARPVPVLSGGATALLSGLIVLLGLRRFGRGRWLQTGRH</sequence>
<dbReference type="InterPro" id="IPR017975">
    <property type="entry name" value="Tubulin_CS"/>
</dbReference>
<keyword evidence="1" id="KW-0812">Transmembrane</keyword>
<feature type="signal peptide" evidence="2">
    <location>
        <begin position="1"/>
        <end position="18"/>
    </location>
</feature>
<comment type="caution">
    <text evidence="3">The sequence shown here is derived from an EMBL/GenBank/DDBJ whole genome shotgun (WGS) entry which is preliminary data.</text>
</comment>
<evidence type="ECO:0008006" key="5">
    <source>
        <dbReference type="Google" id="ProtNLM"/>
    </source>
</evidence>
<dbReference type="EMBL" id="JAFKCZ010000007">
    <property type="protein sequence ID" value="MBN7797069.1"/>
    <property type="molecule type" value="Genomic_DNA"/>
</dbReference>
<feature type="transmembrane region" description="Helical" evidence="1">
    <location>
        <begin position="197"/>
        <end position="217"/>
    </location>
</feature>
<gene>
    <name evidence="3" type="ORF">JYP50_10730</name>
</gene>
<proteinExistence type="predicted"/>